<feature type="region of interest" description="Disordered" evidence="3">
    <location>
        <begin position="303"/>
        <end position="379"/>
    </location>
</feature>
<keyword evidence="1" id="KW-0328">Glycosyltransferase</keyword>
<dbReference type="GO" id="GO:0005975">
    <property type="term" value="P:carbohydrate metabolic process"/>
    <property type="evidence" value="ECO:0007669"/>
    <property type="project" value="InterPro"/>
</dbReference>
<dbReference type="Proteomes" id="UP000075714">
    <property type="component" value="Unassembled WGS sequence"/>
</dbReference>
<feature type="compositionally biased region" description="Low complexity" evidence="3">
    <location>
        <begin position="303"/>
        <end position="313"/>
    </location>
</feature>
<evidence type="ECO:0000313" key="8">
    <source>
        <dbReference type="Proteomes" id="UP000075714"/>
    </source>
</evidence>
<dbReference type="Pfam" id="PF03033">
    <property type="entry name" value="Glyco_transf_28"/>
    <property type="match status" value="1"/>
</dbReference>
<dbReference type="InterPro" id="IPR007235">
    <property type="entry name" value="Glyco_trans_28_C"/>
</dbReference>
<dbReference type="STRING" id="33097.A0A150GSW0"/>
<name>A0A150GSW0_GONPE</name>
<dbReference type="EMBL" id="LSYV01000009">
    <property type="protein sequence ID" value="KXZ52802.1"/>
    <property type="molecule type" value="Genomic_DNA"/>
</dbReference>
<dbReference type="CDD" id="cd03785">
    <property type="entry name" value="GT28_MurG"/>
    <property type="match status" value="1"/>
</dbReference>
<dbReference type="PANTHER" id="PTHR21015:SF22">
    <property type="entry name" value="GLYCOSYLTRANSFERASE"/>
    <property type="match status" value="1"/>
</dbReference>
<comment type="caution">
    <text evidence="7">The sequence shown here is derived from an EMBL/GenBank/DDBJ whole genome shotgun (WGS) entry which is preliminary data.</text>
</comment>
<keyword evidence="2" id="KW-0808">Transferase</keyword>
<dbReference type="InterPro" id="IPR004276">
    <property type="entry name" value="GlycoTrans_28_N"/>
</dbReference>
<protein>
    <recommendedName>
        <fullName evidence="9">Glycosyl transferase family 28 C-terminal domain-containing protein</fullName>
    </recommendedName>
</protein>
<evidence type="ECO:0000256" key="1">
    <source>
        <dbReference type="ARBA" id="ARBA00022676"/>
    </source>
</evidence>
<dbReference type="PANTHER" id="PTHR21015">
    <property type="entry name" value="UDP-N-ACETYLGLUCOSAMINE--N-ACETYLMURAMYL-(PENTAPEPTIDE) PYROPHOSPHORYL-UNDECAPRENOL N-ACETYLGLUCOSAMINE TRANSFERASE 1"/>
    <property type="match status" value="1"/>
</dbReference>
<dbReference type="GO" id="GO:0016758">
    <property type="term" value="F:hexosyltransferase activity"/>
    <property type="evidence" value="ECO:0007669"/>
    <property type="project" value="InterPro"/>
</dbReference>
<evidence type="ECO:0000259" key="5">
    <source>
        <dbReference type="Pfam" id="PF03033"/>
    </source>
</evidence>
<dbReference type="SUPFAM" id="SSF53756">
    <property type="entry name" value="UDP-Glycosyltransferase/glycogen phosphorylase"/>
    <property type="match status" value="1"/>
</dbReference>
<evidence type="ECO:0000256" key="4">
    <source>
        <dbReference type="SAM" id="SignalP"/>
    </source>
</evidence>
<dbReference type="Gene3D" id="3.40.50.2000">
    <property type="entry name" value="Glycogen Phosphorylase B"/>
    <property type="match status" value="2"/>
</dbReference>
<dbReference type="OrthoDB" id="20273at2759"/>
<keyword evidence="8" id="KW-1185">Reference proteome</keyword>
<sequence length="399" mass="41481">MRFKRPYKSAINILNAFRFALCVAHGVRALVESAPDVVVGTGGQVSAPACVAAAALGIPVLLYEANAKAGEANQRLHFLARRTLLAYDSAAADFRFTDRQGASKRAGGSAWCLLVGPAVRHEVVGTAPPGRPLAREQLRRRSQTRTALRLPTRGSRLLVVLGGSQGSTYLNCAIHNALPQLATLPGLHVLWQTGNRQHHAYSRGYASTLPNVHCVPFIPDVGSALAAADLVLSRAGAASVAELAAARAPCVLVPSPAVNEARQAANARLLADQGLAVVVPQMEVDDIGIAPRLLGLLLADCPKPQQQQPRQKQGNTNNNDLAQQAPPKPQGRDEGGKGGGSGGPAGSPDAAPDASPPVPAPPPAVLAALRGGERRVPDAERCRTNLGRITAAILEAVGS</sequence>
<gene>
    <name evidence="7" type="ORF">GPECTOR_8g189</name>
</gene>
<evidence type="ECO:0000256" key="2">
    <source>
        <dbReference type="ARBA" id="ARBA00022679"/>
    </source>
</evidence>
<feature type="signal peptide" evidence="4">
    <location>
        <begin position="1"/>
        <end position="29"/>
    </location>
</feature>
<evidence type="ECO:0000313" key="7">
    <source>
        <dbReference type="EMBL" id="KXZ52802.1"/>
    </source>
</evidence>
<evidence type="ECO:0000256" key="3">
    <source>
        <dbReference type="SAM" id="MobiDB-lite"/>
    </source>
</evidence>
<feature type="compositionally biased region" description="Pro residues" evidence="3">
    <location>
        <begin position="354"/>
        <end position="364"/>
    </location>
</feature>
<keyword evidence="4" id="KW-0732">Signal</keyword>
<dbReference type="AlphaFoldDB" id="A0A150GSW0"/>
<evidence type="ECO:0000259" key="6">
    <source>
        <dbReference type="Pfam" id="PF04101"/>
    </source>
</evidence>
<organism evidence="7 8">
    <name type="scientific">Gonium pectorale</name>
    <name type="common">Green alga</name>
    <dbReference type="NCBI Taxonomy" id="33097"/>
    <lineage>
        <taxon>Eukaryota</taxon>
        <taxon>Viridiplantae</taxon>
        <taxon>Chlorophyta</taxon>
        <taxon>core chlorophytes</taxon>
        <taxon>Chlorophyceae</taxon>
        <taxon>CS clade</taxon>
        <taxon>Chlamydomonadales</taxon>
        <taxon>Volvocaceae</taxon>
        <taxon>Gonium</taxon>
    </lineage>
</organism>
<feature type="domain" description="Glycosyltransferase family 28 N-terminal" evidence="5">
    <location>
        <begin position="12"/>
        <end position="82"/>
    </location>
</feature>
<feature type="chain" id="PRO_5007562241" description="Glycosyl transferase family 28 C-terminal domain-containing protein" evidence="4">
    <location>
        <begin position="30"/>
        <end position="399"/>
    </location>
</feature>
<dbReference type="Pfam" id="PF04101">
    <property type="entry name" value="Glyco_tran_28_C"/>
    <property type="match status" value="1"/>
</dbReference>
<reference evidence="8" key="1">
    <citation type="journal article" date="2016" name="Nat. Commun.">
        <title>The Gonium pectorale genome demonstrates co-option of cell cycle regulation during the evolution of multicellularity.</title>
        <authorList>
            <person name="Hanschen E.R."/>
            <person name="Marriage T.N."/>
            <person name="Ferris P.J."/>
            <person name="Hamaji T."/>
            <person name="Toyoda A."/>
            <person name="Fujiyama A."/>
            <person name="Neme R."/>
            <person name="Noguchi H."/>
            <person name="Minakuchi Y."/>
            <person name="Suzuki M."/>
            <person name="Kawai-Toyooka H."/>
            <person name="Smith D.R."/>
            <person name="Sparks H."/>
            <person name="Anderson J."/>
            <person name="Bakaric R."/>
            <person name="Luria V."/>
            <person name="Karger A."/>
            <person name="Kirschner M.W."/>
            <person name="Durand P.M."/>
            <person name="Michod R.E."/>
            <person name="Nozaki H."/>
            <person name="Olson B.J."/>
        </authorList>
    </citation>
    <scope>NUCLEOTIDE SEQUENCE [LARGE SCALE GENOMIC DNA]</scope>
    <source>
        <strain evidence="8">NIES-2863</strain>
    </source>
</reference>
<evidence type="ECO:0008006" key="9">
    <source>
        <dbReference type="Google" id="ProtNLM"/>
    </source>
</evidence>
<feature type="domain" description="Glycosyl transferase family 28 C-terminal" evidence="6">
    <location>
        <begin position="158"/>
        <end position="320"/>
    </location>
</feature>
<accession>A0A150GSW0</accession>
<proteinExistence type="predicted"/>